<dbReference type="PANTHER" id="PTHR42718:SF9">
    <property type="entry name" value="MAJOR FACILITATOR SUPERFAMILY MULTIDRUG TRANSPORTER MFSC"/>
    <property type="match status" value="1"/>
</dbReference>
<dbReference type="Proteomes" id="UP000186143">
    <property type="component" value="Unassembled WGS sequence"/>
</dbReference>
<dbReference type="SUPFAM" id="SSF103473">
    <property type="entry name" value="MFS general substrate transporter"/>
    <property type="match status" value="1"/>
</dbReference>
<evidence type="ECO:0000256" key="6">
    <source>
        <dbReference type="ARBA" id="ARBA00022989"/>
    </source>
</evidence>
<keyword evidence="5 9" id="KW-0812">Transmembrane</keyword>
<feature type="transmembrane region" description="Helical" evidence="9">
    <location>
        <begin position="189"/>
        <end position="212"/>
    </location>
</feature>
<dbReference type="CDD" id="cd17503">
    <property type="entry name" value="MFS_LmrB_MDR_like"/>
    <property type="match status" value="1"/>
</dbReference>
<dbReference type="InterPro" id="IPR004638">
    <property type="entry name" value="EmrB-like"/>
</dbReference>
<feature type="transmembrane region" description="Helical" evidence="9">
    <location>
        <begin position="391"/>
        <end position="409"/>
    </location>
</feature>
<keyword evidence="3" id="KW-0813">Transport</keyword>
<keyword evidence="7 9" id="KW-0472">Membrane</keyword>
<evidence type="ECO:0000256" key="8">
    <source>
        <dbReference type="SAM" id="MobiDB-lite"/>
    </source>
</evidence>
<name>A0A1Q9APK5_9HYPH</name>
<dbReference type="InterPro" id="IPR036259">
    <property type="entry name" value="MFS_trans_sf"/>
</dbReference>
<feature type="transmembrane region" description="Helical" evidence="9">
    <location>
        <begin position="507"/>
        <end position="525"/>
    </location>
</feature>
<feature type="compositionally biased region" description="Low complexity" evidence="8">
    <location>
        <begin position="11"/>
        <end position="25"/>
    </location>
</feature>
<feature type="transmembrane region" description="Helical" evidence="9">
    <location>
        <begin position="334"/>
        <end position="351"/>
    </location>
</feature>
<feature type="transmembrane region" description="Helical" evidence="9">
    <location>
        <begin position="35"/>
        <end position="55"/>
    </location>
</feature>
<dbReference type="PROSITE" id="PS50850">
    <property type="entry name" value="MFS"/>
    <property type="match status" value="1"/>
</dbReference>
<dbReference type="Pfam" id="PF07690">
    <property type="entry name" value="MFS_1"/>
    <property type="match status" value="1"/>
</dbReference>
<reference evidence="11 12" key="1">
    <citation type="submission" date="2016-09" db="EMBL/GenBank/DDBJ databases">
        <title>Rhizobium sp. nov., a novel species isolated from the rice rhizosphere.</title>
        <authorList>
            <person name="Zhao J."/>
            <person name="Zhang X."/>
        </authorList>
    </citation>
    <scope>NUCLEOTIDE SEQUENCE [LARGE SCALE GENOMIC DNA]</scope>
    <source>
        <strain evidence="11 12">MH17</strain>
    </source>
</reference>
<comment type="similarity">
    <text evidence="2">Belongs to the major facilitator superfamily. EmrB family.</text>
</comment>
<keyword evidence="4" id="KW-1003">Cell membrane</keyword>
<feature type="transmembrane region" description="Helical" evidence="9">
    <location>
        <begin position="224"/>
        <end position="243"/>
    </location>
</feature>
<evidence type="ECO:0000256" key="9">
    <source>
        <dbReference type="SAM" id="Phobius"/>
    </source>
</evidence>
<dbReference type="RefSeq" id="WP_075633103.1">
    <property type="nucleotide sequence ID" value="NZ_MKIO01000018.1"/>
</dbReference>
<comment type="subcellular location">
    <subcellularLocation>
        <location evidence="1">Cell membrane</location>
        <topology evidence="1">Multi-pass membrane protein</topology>
    </subcellularLocation>
</comment>
<dbReference type="Gene3D" id="1.20.1720.10">
    <property type="entry name" value="Multidrug resistance protein D"/>
    <property type="match status" value="1"/>
</dbReference>
<feature type="transmembrane region" description="Helical" evidence="9">
    <location>
        <begin position="293"/>
        <end position="314"/>
    </location>
</feature>
<evidence type="ECO:0000259" key="10">
    <source>
        <dbReference type="PROSITE" id="PS50850"/>
    </source>
</evidence>
<evidence type="ECO:0000256" key="3">
    <source>
        <dbReference type="ARBA" id="ARBA00022448"/>
    </source>
</evidence>
<dbReference type="STRING" id="1672749.BJF92_16355"/>
<feature type="domain" description="Major facilitator superfamily (MFS) profile" evidence="10">
    <location>
        <begin position="37"/>
        <end position="530"/>
    </location>
</feature>
<dbReference type="InterPro" id="IPR020846">
    <property type="entry name" value="MFS_dom"/>
</dbReference>
<dbReference type="EMBL" id="MKIO01000018">
    <property type="protein sequence ID" value="OLP57367.1"/>
    <property type="molecule type" value="Genomic_DNA"/>
</dbReference>
<feature type="transmembrane region" description="Helical" evidence="9">
    <location>
        <begin position="75"/>
        <end position="95"/>
    </location>
</feature>
<feature type="transmembrane region" description="Helical" evidence="9">
    <location>
        <begin position="102"/>
        <end position="122"/>
    </location>
</feature>
<accession>A0A1Q9APK5</accession>
<evidence type="ECO:0000313" key="12">
    <source>
        <dbReference type="Proteomes" id="UP000186143"/>
    </source>
</evidence>
<evidence type="ECO:0000256" key="2">
    <source>
        <dbReference type="ARBA" id="ARBA00008537"/>
    </source>
</evidence>
<sequence length="539" mass="57907">MASIQTVGSGARPAQQRPAAPAQAPVDERMDPRRLIAFFAMVVGMFMSILDIQIVSASLAEIQAGISAGSDEIGWVQTSYLIAEVIMIPLSGTLARIISTRVLFASAAIGFTIASAMAATSTSIEEMIIYRALQGFIGGGMIPSVFAAAFTIFPPSKRNIVSPIIGLIATLAPTIGPTVGGYLSHAFSWHWLFLVNVPPGIVVAIVTWTYIDFDKPNLALLKKFDWWGLISMGVFLGALEYVLEEGNTKDWFSDDKIVLGAIASALAGIVFFWRALTVDFPVVDLRAFSNRNFAFGSLFSFIMGIGLYGLTYLYPLYLGRIRHYDSLMIGETMFVSGLAMFVTAPIAGILSGKFDPRVLMVAGFSSFSLGTWIMSGITADWDFYELLIPQILRGFGLMMCMVPINNIALGTLPRERIGGASGLYNLTRNLGGALGLAIINTLLTRRQDIHYAQLSEHVQWGNPAAMHKLNSIAGNYAAHGIDGQLAAIRQLSGIVQTQAAVMSFSDIFVLLTGLFSALILCVALIKKPQAVPAGAGGGH</sequence>
<dbReference type="NCBIfam" id="TIGR00711">
    <property type="entry name" value="efflux_EmrB"/>
    <property type="match status" value="1"/>
</dbReference>
<organism evidence="11 12">
    <name type="scientific">Xaviernesmea rhizosphaerae</name>
    <dbReference type="NCBI Taxonomy" id="1672749"/>
    <lineage>
        <taxon>Bacteria</taxon>
        <taxon>Pseudomonadati</taxon>
        <taxon>Pseudomonadota</taxon>
        <taxon>Alphaproteobacteria</taxon>
        <taxon>Hyphomicrobiales</taxon>
        <taxon>Rhizobiaceae</taxon>
        <taxon>Rhizobium/Agrobacterium group</taxon>
        <taxon>Xaviernesmea</taxon>
    </lineage>
</organism>
<dbReference type="PRINTS" id="PR01036">
    <property type="entry name" value="TCRTETB"/>
</dbReference>
<evidence type="ECO:0000313" key="11">
    <source>
        <dbReference type="EMBL" id="OLP57367.1"/>
    </source>
</evidence>
<dbReference type="InterPro" id="IPR011701">
    <property type="entry name" value="MFS"/>
</dbReference>
<feature type="region of interest" description="Disordered" evidence="8">
    <location>
        <begin position="1"/>
        <end position="26"/>
    </location>
</feature>
<dbReference type="AlphaFoldDB" id="A0A1Q9APK5"/>
<dbReference type="OrthoDB" id="9812221at2"/>
<comment type="caution">
    <text evidence="11">The sequence shown here is derived from an EMBL/GenBank/DDBJ whole genome shotgun (WGS) entry which is preliminary data.</text>
</comment>
<dbReference type="GO" id="GO:0022857">
    <property type="term" value="F:transmembrane transporter activity"/>
    <property type="evidence" value="ECO:0007669"/>
    <property type="project" value="InterPro"/>
</dbReference>
<feature type="transmembrane region" description="Helical" evidence="9">
    <location>
        <begin position="160"/>
        <end position="183"/>
    </location>
</feature>
<feature type="transmembrane region" description="Helical" evidence="9">
    <location>
        <begin position="255"/>
        <end position="273"/>
    </location>
</feature>
<gene>
    <name evidence="11" type="ORF">BJF92_16355</name>
</gene>
<evidence type="ECO:0000256" key="7">
    <source>
        <dbReference type="ARBA" id="ARBA00023136"/>
    </source>
</evidence>
<dbReference type="GO" id="GO:0005886">
    <property type="term" value="C:plasma membrane"/>
    <property type="evidence" value="ECO:0007669"/>
    <property type="project" value="UniProtKB-SubCell"/>
</dbReference>
<feature type="transmembrane region" description="Helical" evidence="9">
    <location>
        <begin position="128"/>
        <end position="153"/>
    </location>
</feature>
<evidence type="ECO:0000256" key="1">
    <source>
        <dbReference type="ARBA" id="ARBA00004651"/>
    </source>
</evidence>
<protein>
    <submittedName>
        <fullName evidence="11">MFS transporter</fullName>
    </submittedName>
</protein>
<evidence type="ECO:0000256" key="4">
    <source>
        <dbReference type="ARBA" id="ARBA00022475"/>
    </source>
</evidence>
<proteinExistence type="inferred from homology"/>
<feature type="transmembrane region" description="Helical" evidence="9">
    <location>
        <begin position="358"/>
        <end position="379"/>
    </location>
</feature>
<dbReference type="Gene3D" id="1.20.1250.20">
    <property type="entry name" value="MFS general substrate transporter like domains"/>
    <property type="match status" value="1"/>
</dbReference>
<dbReference type="PANTHER" id="PTHR42718">
    <property type="entry name" value="MAJOR FACILITATOR SUPERFAMILY MULTIDRUG TRANSPORTER MFSC"/>
    <property type="match status" value="1"/>
</dbReference>
<evidence type="ECO:0000256" key="5">
    <source>
        <dbReference type="ARBA" id="ARBA00022692"/>
    </source>
</evidence>
<keyword evidence="6 9" id="KW-1133">Transmembrane helix</keyword>